<gene>
    <name evidence="2" type="ORF">TPSB3V08_LOCUS11428</name>
</gene>
<protein>
    <submittedName>
        <fullName evidence="2">Uncharacterized protein</fullName>
    </submittedName>
</protein>
<proteinExistence type="predicted"/>
<reference evidence="2" key="1">
    <citation type="submission" date="2020-11" db="EMBL/GenBank/DDBJ databases">
        <authorList>
            <person name="Tran Van P."/>
        </authorList>
    </citation>
    <scope>NUCLEOTIDE SEQUENCE</scope>
</reference>
<accession>A0A7R9DLJ3</accession>
<feature type="region of interest" description="Disordered" evidence="1">
    <location>
        <begin position="45"/>
        <end position="72"/>
    </location>
</feature>
<dbReference type="PROSITE" id="PS51257">
    <property type="entry name" value="PROKAR_LIPOPROTEIN"/>
    <property type="match status" value="1"/>
</dbReference>
<feature type="compositionally biased region" description="Basic and acidic residues" evidence="1">
    <location>
        <begin position="57"/>
        <end position="71"/>
    </location>
</feature>
<dbReference type="EMBL" id="OD012369">
    <property type="protein sequence ID" value="CAD7416967.1"/>
    <property type="molecule type" value="Genomic_DNA"/>
</dbReference>
<dbReference type="AlphaFoldDB" id="A0A7R9DLJ3"/>
<organism evidence="2">
    <name type="scientific">Timema poppense</name>
    <name type="common">Walking stick</name>
    <dbReference type="NCBI Taxonomy" id="170557"/>
    <lineage>
        <taxon>Eukaryota</taxon>
        <taxon>Metazoa</taxon>
        <taxon>Ecdysozoa</taxon>
        <taxon>Arthropoda</taxon>
        <taxon>Hexapoda</taxon>
        <taxon>Insecta</taxon>
        <taxon>Pterygota</taxon>
        <taxon>Neoptera</taxon>
        <taxon>Polyneoptera</taxon>
        <taxon>Phasmatodea</taxon>
        <taxon>Timematodea</taxon>
        <taxon>Timematoidea</taxon>
        <taxon>Timematidae</taxon>
        <taxon>Timema</taxon>
    </lineage>
</organism>
<evidence type="ECO:0000313" key="2">
    <source>
        <dbReference type="EMBL" id="CAD7416967.1"/>
    </source>
</evidence>
<sequence length="123" mass="13624">MFNYKDAREALRPNPNTSVVVACYTTAMARAGAIEKCAEDKVTCSQASDAQAGKTRRVLEEETTTRSERKSFHALTSSPFIQRCPRYLIQQVNNETHEKDDIGVPENITPLRATLPSSGIGHK</sequence>
<name>A0A7R9DLJ3_TIMPO</name>
<evidence type="ECO:0000256" key="1">
    <source>
        <dbReference type="SAM" id="MobiDB-lite"/>
    </source>
</evidence>
<feature type="region of interest" description="Disordered" evidence="1">
    <location>
        <begin position="98"/>
        <end position="123"/>
    </location>
</feature>